<keyword evidence="3" id="KW-1003">Cell membrane</keyword>
<dbReference type="SUPFAM" id="SSF52540">
    <property type="entry name" value="P-loop containing nucleoside triphosphate hydrolases"/>
    <property type="match status" value="1"/>
</dbReference>
<evidence type="ECO:0000256" key="6">
    <source>
        <dbReference type="ARBA" id="ARBA00023136"/>
    </source>
</evidence>
<comment type="subcellular location">
    <subcellularLocation>
        <location evidence="1">Cell membrane</location>
        <topology evidence="1">Multi-pass membrane protein</topology>
    </subcellularLocation>
</comment>
<dbReference type="InterPro" id="IPR027417">
    <property type="entry name" value="P-loop_NTPase"/>
</dbReference>
<dbReference type="AlphaFoldDB" id="A0A1G7AMM2"/>
<dbReference type="InterPro" id="IPR050445">
    <property type="entry name" value="Bact_polysacc_biosynth/exp"/>
</dbReference>
<keyword evidence="10" id="KW-1185">Reference proteome</keyword>
<proteinExistence type="inferred from homology"/>
<evidence type="ECO:0000256" key="1">
    <source>
        <dbReference type="ARBA" id="ARBA00004651"/>
    </source>
</evidence>
<keyword evidence="4 7" id="KW-0812">Transmembrane</keyword>
<evidence type="ECO:0000313" key="9">
    <source>
        <dbReference type="EMBL" id="SDE15717.1"/>
    </source>
</evidence>
<dbReference type="EMBL" id="FNAB01000011">
    <property type="protein sequence ID" value="SDE15717.1"/>
    <property type="molecule type" value="Genomic_DNA"/>
</dbReference>
<sequence>MSAVLLDYGRVLRERWRWVVWGALLAVGAAVVVLLLAPPLYRSTATVFIRTPGDVSRAVDGGDSYAQHRAGNYVELADSTDLAARVVGDLGIDLAPETLAGRTTATNRPGTVLIDVAVDAPTAGEAQRTLTVFLPEYAAAVHALETVTGSVVPRAELVVVNDPSLPTRVSFWGTPPLAVLLGACLVGMLLGATGAVLRSIFDRSVRDPRDAARITGRPVLGTIGDWHAGTTIENARLIRRRLLSVMGDPDRGVIAVAEPAARSATAAAAVVLADALRVQGDSVILVDLDQDSWELTKLFGVQGLPGITDVLLGHAVVLEAVQASGNGPLLGAGSATDYPRDPIDLNAVLDIVVELREHYDWVVLACPSAVVADAIVGAVGTIVLVVRHGVTTEDELLDTSASLPAATTVAVIVDQVPEPSAVKVFRSGERTSAR</sequence>
<evidence type="ECO:0000259" key="8">
    <source>
        <dbReference type="Pfam" id="PF02706"/>
    </source>
</evidence>
<evidence type="ECO:0000256" key="3">
    <source>
        <dbReference type="ARBA" id="ARBA00022475"/>
    </source>
</evidence>
<dbReference type="STRING" id="168276.SAMN05444580_11131"/>
<gene>
    <name evidence="9" type="ORF">SAMN05444580_11131</name>
</gene>
<accession>A0A1G7AMM2</accession>
<protein>
    <submittedName>
        <fullName evidence="9">Capsular polysaccharide biosynthesis protein</fullName>
    </submittedName>
</protein>
<feature type="domain" description="Polysaccharide chain length determinant N-terminal" evidence="8">
    <location>
        <begin position="9"/>
        <end position="89"/>
    </location>
</feature>
<dbReference type="GO" id="GO:0004713">
    <property type="term" value="F:protein tyrosine kinase activity"/>
    <property type="evidence" value="ECO:0007669"/>
    <property type="project" value="TreeGrafter"/>
</dbReference>
<evidence type="ECO:0000256" key="4">
    <source>
        <dbReference type="ARBA" id="ARBA00022692"/>
    </source>
</evidence>
<reference evidence="9 10" key="1">
    <citation type="submission" date="2016-10" db="EMBL/GenBank/DDBJ databases">
        <authorList>
            <person name="de Groot N.N."/>
        </authorList>
    </citation>
    <scope>NUCLEOTIDE SEQUENCE [LARGE SCALE GENOMIC DNA]</scope>
    <source>
        <strain evidence="9 10">JCM 11308</strain>
    </source>
</reference>
<dbReference type="PANTHER" id="PTHR32309:SF13">
    <property type="entry name" value="FERRIC ENTEROBACTIN TRANSPORT PROTEIN FEPE"/>
    <property type="match status" value="1"/>
</dbReference>
<dbReference type="InterPro" id="IPR003856">
    <property type="entry name" value="LPS_length_determ_N"/>
</dbReference>
<dbReference type="PANTHER" id="PTHR32309">
    <property type="entry name" value="TYROSINE-PROTEIN KINASE"/>
    <property type="match status" value="1"/>
</dbReference>
<dbReference type="RefSeq" id="WP_072845357.1">
    <property type="nucleotide sequence ID" value="NZ_FNAB01000011.1"/>
</dbReference>
<keyword evidence="5 7" id="KW-1133">Transmembrane helix</keyword>
<dbReference type="Gene3D" id="3.40.50.300">
    <property type="entry name" value="P-loop containing nucleotide triphosphate hydrolases"/>
    <property type="match status" value="1"/>
</dbReference>
<feature type="transmembrane region" description="Helical" evidence="7">
    <location>
        <begin position="18"/>
        <end position="37"/>
    </location>
</feature>
<evidence type="ECO:0000256" key="5">
    <source>
        <dbReference type="ARBA" id="ARBA00022989"/>
    </source>
</evidence>
<dbReference type="Pfam" id="PF02706">
    <property type="entry name" value="Wzz"/>
    <property type="match status" value="1"/>
</dbReference>
<evidence type="ECO:0000256" key="2">
    <source>
        <dbReference type="ARBA" id="ARBA00006683"/>
    </source>
</evidence>
<comment type="similarity">
    <text evidence="2">Belongs to the CpsC/CapA family.</text>
</comment>
<organism evidence="9 10">
    <name type="scientific">Rhodococcus tukisamuensis</name>
    <dbReference type="NCBI Taxonomy" id="168276"/>
    <lineage>
        <taxon>Bacteria</taxon>
        <taxon>Bacillati</taxon>
        <taxon>Actinomycetota</taxon>
        <taxon>Actinomycetes</taxon>
        <taxon>Mycobacteriales</taxon>
        <taxon>Nocardiaceae</taxon>
        <taxon>Rhodococcus</taxon>
    </lineage>
</organism>
<name>A0A1G7AMM2_9NOCA</name>
<dbReference type="GO" id="GO:0005886">
    <property type="term" value="C:plasma membrane"/>
    <property type="evidence" value="ECO:0007669"/>
    <property type="project" value="UniProtKB-SubCell"/>
</dbReference>
<dbReference type="Proteomes" id="UP000199417">
    <property type="component" value="Unassembled WGS sequence"/>
</dbReference>
<evidence type="ECO:0000256" key="7">
    <source>
        <dbReference type="SAM" id="Phobius"/>
    </source>
</evidence>
<feature type="transmembrane region" description="Helical" evidence="7">
    <location>
        <begin position="177"/>
        <end position="197"/>
    </location>
</feature>
<evidence type="ECO:0000313" key="10">
    <source>
        <dbReference type="Proteomes" id="UP000199417"/>
    </source>
</evidence>
<keyword evidence="6 7" id="KW-0472">Membrane</keyword>